<dbReference type="InterPro" id="IPR037185">
    <property type="entry name" value="EmrE-like"/>
</dbReference>
<reference evidence="10" key="1">
    <citation type="journal article" date="2019" name="Int. J. Syst. Evol. Microbiol.">
        <title>The Global Catalogue of Microorganisms (GCM) 10K type strain sequencing project: providing services to taxonomists for standard genome sequencing and annotation.</title>
        <authorList>
            <consortium name="The Broad Institute Genomics Platform"/>
            <consortium name="The Broad Institute Genome Sequencing Center for Infectious Disease"/>
            <person name="Wu L."/>
            <person name="Ma J."/>
        </authorList>
    </citation>
    <scope>NUCLEOTIDE SEQUENCE [LARGE SCALE GENOMIC DNA]</scope>
    <source>
        <strain evidence="10">NBRC 103166</strain>
    </source>
</reference>
<keyword evidence="4 6" id="KW-1133">Transmembrane helix</keyword>
<feature type="transmembrane region" description="Helical" evidence="6">
    <location>
        <begin position="187"/>
        <end position="206"/>
    </location>
</feature>
<feature type="domain" description="EamA" evidence="8">
    <location>
        <begin position="8"/>
        <end position="143"/>
    </location>
</feature>
<evidence type="ECO:0000259" key="8">
    <source>
        <dbReference type="Pfam" id="PF00892"/>
    </source>
</evidence>
<feature type="transmembrane region" description="Helical" evidence="6">
    <location>
        <begin position="157"/>
        <end position="175"/>
    </location>
</feature>
<feature type="transmembrane region" description="Helical" evidence="6">
    <location>
        <begin position="218"/>
        <end position="235"/>
    </location>
</feature>
<evidence type="ECO:0000256" key="1">
    <source>
        <dbReference type="ARBA" id="ARBA00004651"/>
    </source>
</evidence>
<dbReference type="SUPFAM" id="SSF103481">
    <property type="entry name" value="Multidrug resistance efflux transporter EmrE"/>
    <property type="match status" value="2"/>
</dbReference>
<evidence type="ECO:0000313" key="9">
    <source>
        <dbReference type="EMBL" id="GLS90729.1"/>
    </source>
</evidence>
<dbReference type="Pfam" id="PF00892">
    <property type="entry name" value="EamA"/>
    <property type="match status" value="2"/>
</dbReference>
<dbReference type="PANTHER" id="PTHR32322:SF18">
    <property type="entry name" value="S-ADENOSYLMETHIONINE_S-ADENOSYLHOMOCYSTEINE TRANSPORTER"/>
    <property type="match status" value="1"/>
</dbReference>
<evidence type="ECO:0000256" key="7">
    <source>
        <dbReference type="SAM" id="SignalP"/>
    </source>
</evidence>
<feature type="transmembrane region" description="Helical" evidence="6">
    <location>
        <begin position="35"/>
        <end position="56"/>
    </location>
</feature>
<keyword evidence="5 6" id="KW-0472">Membrane</keyword>
<dbReference type="Proteomes" id="UP001157353">
    <property type="component" value="Unassembled WGS sequence"/>
</dbReference>
<keyword evidence="7" id="KW-0732">Signal</keyword>
<comment type="subcellular location">
    <subcellularLocation>
        <location evidence="1">Cell membrane</location>
        <topology evidence="1">Multi-pass membrane protein</topology>
    </subcellularLocation>
</comment>
<evidence type="ECO:0000256" key="2">
    <source>
        <dbReference type="ARBA" id="ARBA00022475"/>
    </source>
</evidence>
<dbReference type="InterPro" id="IPR000620">
    <property type="entry name" value="EamA_dom"/>
</dbReference>
<comment type="caution">
    <text evidence="9">The sequence shown here is derived from an EMBL/GenBank/DDBJ whole genome shotgun (WGS) entry which is preliminary data.</text>
</comment>
<dbReference type="RefSeq" id="WP_284203850.1">
    <property type="nucleotide sequence ID" value="NZ_BSPQ01000005.1"/>
</dbReference>
<dbReference type="EMBL" id="BSPQ01000005">
    <property type="protein sequence ID" value="GLS90729.1"/>
    <property type="molecule type" value="Genomic_DNA"/>
</dbReference>
<gene>
    <name evidence="9" type="ORF">GCM10007916_17960</name>
</gene>
<dbReference type="PANTHER" id="PTHR32322">
    <property type="entry name" value="INNER MEMBRANE TRANSPORTER"/>
    <property type="match status" value="1"/>
</dbReference>
<protein>
    <submittedName>
        <fullName evidence="9">Membrane protein</fullName>
    </submittedName>
</protein>
<keyword evidence="3 6" id="KW-0812">Transmembrane</keyword>
<accession>A0ABQ6E0F4</accession>
<feature type="signal peptide" evidence="7">
    <location>
        <begin position="1"/>
        <end position="25"/>
    </location>
</feature>
<feature type="transmembrane region" description="Helical" evidence="6">
    <location>
        <begin position="105"/>
        <end position="122"/>
    </location>
</feature>
<evidence type="ECO:0000256" key="5">
    <source>
        <dbReference type="ARBA" id="ARBA00023136"/>
    </source>
</evidence>
<feature type="transmembrane region" description="Helical" evidence="6">
    <location>
        <begin position="247"/>
        <end position="264"/>
    </location>
</feature>
<name>A0ABQ6E0F4_9GAMM</name>
<evidence type="ECO:0000256" key="4">
    <source>
        <dbReference type="ARBA" id="ARBA00022989"/>
    </source>
</evidence>
<feature type="transmembrane region" description="Helical" evidence="6">
    <location>
        <begin position="270"/>
        <end position="287"/>
    </location>
</feature>
<feature type="domain" description="EamA" evidence="8">
    <location>
        <begin position="157"/>
        <end position="287"/>
    </location>
</feature>
<keyword evidence="10" id="KW-1185">Reference proteome</keyword>
<feature type="transmembrane region" description="Helical" evidence="6">
    <location>
        <begin position="129"/>
        <end position="151"/>
    </location>
</feature>
<feature type="transmembrane region" description="Helical" evidence="6">
    <location>
        <begin position="72"/>
        <end position="93"/>
    </location>
</feature>
<evidence type="ECO:0000313" key="10">
    <source>
        <dbReference type="Proteomes" id="UP001157353"/>
    </source>
</evidence>
<keyword evidence="2" id="KW-1003">Cell membrane</keyword>
<proteinExistence type="predicted"/>
<organism evidence="9 10">
    <name type="scientific">Psychromonas marina</name>
    <dbReference type="NCBI Taxonomy" id="88364"/>
    <lineage>
        <taxon>Bacteria</taxon>
        <taxon>Pseudomonadati</taxon>
        <taxon>Pseudomonadota</taxon>
        <taxon>Gammaproteobacteria</taxon>
        <taxon>Alteromonadales</taxon>
        <taxon>Psychromonadaceae</taxon>
        <taxon>Psychromonas</taxon>
    </lineage>
</organism>
<dbReference type="InterPro" id="IPR050638">
    <property type="entry name" value="AA-Vitamin_Transporters"/>
</dbReference>
<feature type="chain" id="PRO_5045401204" evidence="7">
    <location>
        <begin position="26"/>
        <end position="296"/>
    </location>
</feature>
<evidence type="ECO:0000256" key="3">
    <source>
        <dbReference type="ARBA" id="ARBA00022692"/>
    </source>
</evidence>
<evidence type="ECO:0000256" key="6">
    <source>
        <dbReference type="SAM" id="Phobius"/>
    </source>
</evidence>
<sequence>MIKNQKKATLFALIAVAMWSTVATAFKVTLTYFSPIQMLLVATCTTIIALTCICYYQGKLHLVKQYVVKRPFYYLLLGLINPCFYYLILFQAYDLLPAQQAQSLNYTWAITLSILAVPFLGQKLTKKDLVAIVLAYTGALIIATKGDLLALDFSSPLGVSLALLSTLLWAMYWILNAKNSGDPIASLLLCFLLGLPAIIIATPILSDFNMPDWQGWAGAIYIGLFEMGFAFVAWLTALRYAENTAKISNLIFISPFVSLLLLNFIIDEPIFPATIVGLIFIISGLLIQQLKRKNLT</sequence>